<name>A0A0W0SW29_9GAMM</name>
<sequence>MKSKNESTGKRKASELELGQLGKQQSLEEEGVMEISQEEFYQQKAPKKQKEIPTRQANSSKESLSSIPMEELLKLMFSQTEDISLTQLNPNLYSSIFSPLNEEQQKGVLTQTTEISSADLQFITIDDEEPDLILPQTREPGELQNAQVPTLTIDDDDEEKEKEKELATEDSSFPRTMPAQSPTPIFYLDDNKSIEELENSINLSVKGVSVKFHYKAGKKDRPDLVYIAPVDIISSQQTHYGVYARSFIKKGTVLFEYTGEKVSDEEDNDGERDRDYFMLLRHKQKILDAKYQGNGSRFINDSTAQENVEFREKKKKMLVIAAKDMFEDEQLLVSYGDTYQFGFKPFFLHPSDNFRSAQKIFEANKDYYHPVVYNFANCPYDLSPLGISKEDTAYITKPLYDLLHNKSIIKYDSFSHLPLPILKVKDGQFIPLGQQERITLLLMAAYLGKATVLKRLLQNPKMDTTIQQAMSGRTALHLVCLGTSLDRIPRDVKNRLAALELLLTTPCLDFKDGNKRAPIFTLIDNASSCYLVHFLHCIKPSFNNFQGHKKNGLDPFFYALKMHKKDHALVILQYMEKIGKLSNYVEYVKEFVRKKLIFTNGHFDLSLIADCNEVLEKVGIPKMIVKVPNLFRPRVAISNDRNKAFREDLQSNSAAQGN</sequence>
<dbReference type="SUPFAM" id="SSF48403">
    <property type="entry name" value="Ankyrin repeat"/>
    <property type="match status" value="1"/>
</dbReference>
<feature type="region of interest" description="Disordered" evidence="1">
    <location>
        <begin position="137"/>
        <end position="182"/>
    </location>
</feature>
<feature type="compositionally biased region" description="Basic and acidic residues" evidence="1">
    <location>
        <begin position="1"/>
        <end position="15"/>
    </location>
</feature>
<dbReference type="Gene3D" id="2.170.270.10">
    <property type="entry name" value="SET domain"/>
    <property type="match status" value="1"/>
</dbReference>
<evidence type="ECO:0000259" key="2">
    <source>
        <dbReference type="PROSITE" id="PS50280"/>
    </source>
</evidence>
<proteinExistence type="predicted"/>
<protein>
    <submittedName>
        <fullName evidence="3">Eukaryotic huntingtin interacting protein B</fullName>
    </submittedName>
</protein>
<comment type="caution">
    <text evidence="3">The sequence shown here is derived from an EMBL/GenBank/DDBJ whole genome shotgun (WGS) entry which is preliminary data.</text>
</comment>
<dbReference type="STRING" id="1212489.Ldro_1103"/>
<gene>
    <name evidence="3" type="ORF">Ldro_1103</name>
</gene>
<reference evidence="3 4" key="1">
    <citation type="submission" date="2015-11" db="EMBL/GenBank/DDBJ databases">
        <title>Genomic analysis of 38 Legionella species identifies large and diverse effector repertoires.</title>
        <authorList>
            <person name="Burstein D."/>
            <person name="Amaro F."/>
            <person name="Zusman T."/>
            <person name="Lifshitz Z."/>
            <person name="Cohen O."/>
            <person name="Gilbert J.A."/>
            <person name="Pupko T."/>
            <person name="Shuman H.A."/>
            <person name="Segal G."/>
        </authorList>
    </citation>
    <scope>NUCLEOTIDE SEQUENCE [LARGE SCALE GENOMIC DNA]</scope>
    <source>
        <strain evidence="3 4">ATCC 700990</strain>
    </source>
</reference>
<feature type="region of interest" description="Disordered" evidence="1">
    <location>
        <begin position="1"/>
        <end position="64"/>
    </location>
</feature>
<dbReference type="InterPro" id="IPR046341">
    <property type="entry name" value="SET_dom_sf"/>
</dbReference>
<evidence type="ECO:0000313" key="3">
    <source>
        <dbReference type="EMBL" id="KTC87484.1"/>
    </source>
</evidence>
<dbReference type="OrthoDB" id="947125at2"/>
<keyword evidence="4" id="KW-1185">Reference proteome</keyword>
<dbReference type="InterPro" id="IPR036770">
    <property type="entry name" value="Ankyrin_rpt-contain_sf"/>
</dbReference>
<dbReference type="Gene3D" id="1.25.40.20">
    <property type="entry name" value="Ankyrin repeat-containing domain"/>
    <property type="match status" value="1"/>
</dbReference>
<dbReference type="RefSeq" id="WP_058495417.1">
    <property type="nucleotide sequence ID" value="NZ_CAAAIU010000007.1"/>
</dbReference>
<feature type="domain" description="SET" evidence="2">
    <location>
        <begin position="228"/>
        <end position="336"/>
    </location>
</feature>
<dbReference type="EMBL" id="LNXY01000020">
    <property type="protein sequence ID" value="KTC87484.1"/>
    <property type="molecule type" value="Genomic_DNA"/>
</dbReference>
<dbReference type="Pfam" id="PF00856">
    <property type="entry name" value="SET"/>
    <property type="match status" value="1"/>
</dbReference>
<dbReference type="SMART" id="SM00317">
    <property type="entry name" value="SET"/>
    <property type="match status" value="1"/>
</dbReference>
<dbReference type="PROSITE" id="PS50280">
    <property type="entry name" value="SET"/>
    <property type="match status" value="1"/>
</dbReference>
<dbReference type="Proteomes" id="UP000054736">
    <property type="component" value="Unassembled WGS sequence"/>
</dbReference>
<evidence type="ECO:0000256" key="1">
    <source>
        <dbReference type="SAM" id="MobiDB-lite"/>
    </source>
</evidence>
<dbReference type="AlphaFoldDB" id="A0A0W0SW29"/>
<accession>A0A0W0SW29</accession>
<evidence type="ECO:0000313" key="4">
    <source>
        <dbReference type="Proteomes" id="UP000054736"/>
    </source>
</evidence>
<organism evidence="3 4">
    <name type="scientific">Legionella drozanskii LLAP-1</name>
    <dbReference type="NCBI Taxonomy" id="1212489"/>
    <lineage>
        <taxon>Bacteria</taxon>
        <taxon>Pseudomonadati</taxon>
        <taxon>Pseudomonadota</taxon>
        <taxon>Gammaproteobacteria</taxon>
        <taxon>Legionellales</taxon>
        <taxon>Legionellaceae</taxon>
        <taxon>Legionella</taxon>
    </lineage>
</organism>
<feature type="compositionally biased region" description="Polar residues" evidence="1">
    <location>
        <begin position="55"/>
        <end position="64"/>
    </location>
</feature>
<dbReference type="InterPro" id="IPR001214">
    <property type="entry name" value="SET_dom"/>
</dbReference>
<dbReference type="SUPFAM" id="SSF82199">
    <property type="entry name" value="SET domain"/>
    <property type="match status" value="1"/>
</dbReference>
<dbReference type="PATRIC" id="fig|1212489.4.peg.1161"/>
<feature type="compositionally biased region" description="Polar residues" evidence="1">
    <location>
        <begin position="169"/>
        <end position="182"/>
    </location>
</feature>